<proteinExistence type="predicted"/>
<evidence type="ECO:0000256" key="1">
    <source>
        <dbReference type="SAM" id="SignalP"/>
    </source>
</evidence>
<reference evidence="3" key="1">
    <citation type="submission" date="2016-10" db="EMBL/GenBank/DDBJ databases">
        <authorList>
            <person name="Varghese N."/>
            <person name="Submissions S."/>
        </authorList>
    </citation>
    <scope>NUCLEOTIDE SEQUENCE [LARGE SCALE GENOMIC DNA]</scope>
    <source>
        <strain evidence="3">DSM 173</strain>
    </source>
</reference>
<keyword evidence="3" id="KW-1185">Reference proteome</keyword>
<dbReference type="AlphaFoldDB" id="A0A1H3JEP8"/>
<feature type="chain" id="PRO_5011747988" description="DUF4136 domain-containing protein" evidence="1">
    <location>
        <begin position="24"/>
        <end position="207"/>
    </location>
</feature>
<dbReference type="Proteomes" id="UP000198672">
    <property type="component" value="Unassembled WGS sequence"/>
</dbReference>
<name>A0A1H3JEP8_ALLWA</name>
<evidence type="ECO:0000313" key="2">
    <source>
        <dbReference type="EMBL" id="SDY38406.1"/>
    </source>
</evidence>
<evidence type="ECO:0008006" key="4">
    <source>
        <dbReference type="Google" id="ProtNLM"/>
    </source>
</evidence>
<feature type="signal peptide" evidence="1">
    <location>
        <begin position="1"/>
        <end position="23"/>
    </location>
</feature>
<accession>A0A1H3JEP8</accession>
<organism evidence="2 3">
    <name type="scientific">Allochromatium warmingii</name>
    <name type="common">Chromatium warmingii</name>
    <dbReference type="NCBI Taxonomy" id="61595"/>
    <lineage>
        <taxon>Bacteria</taxon>
        <taxon>Pseudomonadati</taxon>
        <taxon>Pseudomonadota</taxon>
        <taxon>Gammaproteobacteria</taxon>
        <taxon>Chromatiales</taxon>
        <taxon>Chromatiaceae</taxon>
        <taxon>Allochromatium</taxon>
    </lineage>
</organism>
<gene>
    <name evidence="2" type="ORF">SAMN05421644_1576</name>
</gene>
<protein>
    <recommendedName>
        <fullName evidence="4">DUF4136 domain-containing protein</fullName>
    </recommendedName>
</protein>
<sequence length="207" mass="23306">MLLPVVIRPVLIALAAIVLTACASSPVSSVWTSPNQSLKGYERLVVFGITNSPKVRRAYEDQFVAQLQARNVQVRAGYELVADRNLGRLARVTEGYAQIKADAVIITHLVTDEQPAIKPEARLETVPNHYRHLIGYYSKVHEDVCAPDYYRDLKSLRLEANVYDAKREQLVWSGRSQPLDPHSEKTTIGQVVEEIVEQMQRDGVLKQ</sequence>
<dbReference type="STRING" id="61595.SAMN05421644_1576"/>
<evidence type="ECO:0000313" key="3">
    <source>
        <dbReference type="Proteomes" id="UP000198672"/>
    </source>
</evidence>
<dbReference type="EMBL" id="FNOW01000057">
    <property type="protein sequence ID" value="SDY38406.1"/>
    <property type="molecule type" value="Genomic_DNA"/>
</dbReference>
<dbReference type="RefSeq" id="WP_245709396.1">
    <property type="nucleotide sequence ID" value="NZ_FNOW01000057.1"/>
</dbReference>
<keyword evidence="1" id="KW-0732">Signal</keyword>